<reference evidence="2 3" key="1">
    <citation type="journal article" date="2012" name="Proc. Natl. Acad. Sci. U.S.A.">
        <title>Comparative genomics of Ceriporiopsis subvermispora and Phanerochaete chrysosporium provide insight into selective ligninolysis.</title>
        <authorList>
            <person name="Fernandez-Fueyo E."/>
            <person name="Ruiz-Duenas F.J."/>
            <person name="Ferreira P."/>
            <person name="Floudas D."/>
            <person name="Hibbett D.S."/>
            <person name="Canessa P."/>
            <person name="Larrondo L.F."/>
            <person name="James T.Y."/>
            <person name="Seelenfreund D."/>
            <person name="Lobos S."/>
            <person name="Polanco R."/>
            <person name="Tello M."/>
            <person name="Honda Y."/>
            <person name="Watanabe T."/>
            <person name="Watanabe T."/>
            <person name="Ryu J.S."/>
            <person name="Kubicek C.P."/>
            <person name="Schmoll M."/>
            <person name="Gaskell J."/>
            <person name="Hammel K.E."/>
            <person name="St John F.J."/>
            <person name="Vanden Wymelenberg A."/>
            <person name="Sabat G."/>
            <person name="Splinter BonDurant S."/>
            <person name="Syed K."/>
            <person name="Yadav J.S."/>
            <person name="Doddapaneni H."/>
            <person name="Subramanian V."/>
            <person name="Lavin J.L."/>
            <person name="Oguiza J.A."/>
            <person name="Perez G."/>
            <person name="Pisabarro A.G."/>
            <person name="Ramirez L."/>
            <person name="Santoyo F."/>
            <person name="Master E."/>
            <person name="Coutinho P.M."/>
            <person name="Henrissat B."/>
            <person name="Lombard V."/>
            <person name="Magnuson J.K."/>
            <person name="Kuees U."/>
            <person name="Hori C."/>
            <person name="Igarashi K."/>
            <person name="Samejima M."/>
            <person name="Held B.W."/>
            <person name="Barry K.W."/>
            <person name="LaButti K.M."/>
            <person name="Lapidus A."/>
            <person name="Lindquist E.A."/>
            <person name="Lucas S.M."/>
            <person name="Riley R."/>
            <person name="Salamov A.A."/>
            <person name="Hoffmeister D."/>
            <person name="Schwenk D."/>
            <person name="Hadar Y."/>
            <person name="Yarden O."/>
            <person name="de Vries R.P."/>
            <person name="Wiebenga A."/>
            <person name="Stenlid J."/>
            <person name="Eastwood D."/>
            <person name="Grigoriev I.V."/>
            <person name="Berka R.M."/>
            <person name="Blanchette R.A."/>
            <person name="Kersten P."/>
            <person name="Martinez A.T."/>
            <person name="Vicuna R."/>
            <person name="Cullen D."/>
        </authorList>
    </citation>
    <scope>NUCLEOTIDE SEQUENCE [LARGE SCALE GENOMIC DNA]</scope>
    <source>
        <strain evidence="2 3">B</strain>
    </source>
</reference>
<evidence type="ECO:0000256" key="1">
    <source>
        <dbReference type="SAM" id="MobiDB-lite"/>
    </source>
</evidence>
<feature type="region of interest" description="Disordered" evidence="1">
    <location>
        <begin position="1"/>
        <end position="157"/>
    </location>
</feature>
<dbReference type="HOGENOM" id="CLU_655516_0_0_1"/>
<feature type="region of interest" description="Disordered" evidence="1">
    <location>
        <begin position="316"/>
        <end position="340"/>
    </location>
</feature>
<feature type="compositionally biased region" description="Basic and acidic residues" evidence="1">
    <location>
        <begin position="266"/>
        <end position="277"/>
    </location>
</feature>
<feature type="region of interest" description="Disordered" evidence="1">
    <location>
        <begin position="169"/>
        <end position="223"/>
    </location>
</feature>
<name>M2QQT8_CERS8</name>
<proteinExistence type="predicted"/>
<feature type="compositionally biased region" description="Pro residues" evidence="1">
    <location>
        <begin position="117"/>
        <end position="134"/>
    </location>
</feature>
<feature type="region of interest" description="Disordered" evidence="1">
    <location>
        <begin position="266"/>
        <end position="301"/>
    </location>
</feature>
<feature type="compositionally biased region" description="Low complexity" evidence="1">
    <location>
        <begin position="103"/>
        <end position="116"/>
    </location>
</feature>
<feature type="compositionally biased region" description="Pro residues" evidence="1">
    <location>
        <begin position="171"/>
        <end position="189"/>
    </location>
</feature>
<accession>M2QQT8</accession>
<evidence type="ECO:0000313" key="3">
    <source>
        <dbReference type="Proteomes" id="UP000016930"/>
    </source>
</evidence>
<keyword evidence="3" id="KW-1185">Reference proteome</keyword>
<sequence>MLAPRDTHTAAPPRGRHEHPPARRDQRPGLLAHQKPAYTAPLSQFPSPLRASHPRLFPLSALRSGPRLDDGHRRRKAAPAIPRPENHPGHTACSSHRRPPHPRTSCSPPSPSSSSHPPSPLPSPAPAPGPAPPRPRSRHTPYTAHRRAPRPASHTPIARLAPRILRAPAIASPPDPAPRTPPGPAPEIPPAHASPSPPSRRTPGPRPSHRCTIPRGRGRAHGRLRTVARVRSSRRKLQGNTRAVSGRVHLRSVRAMRCLASRLRDRLAQPGARRDSDSWADGRSSQPRCLSGRIPRRGRLPCSAGTDAWKNASSARLAGSAVSDGHSRDDPNRPLRGKRSVLLPRPRVQPCCPNASSQFPATVSTKPPRLGLVRIYSEARLWRRTHTTRAAPVARARSLLSICDTSAQMLLQARVCTVP</sequence>
<gene>
    <name evidence="2" type="ORF">CERSUDRAFT_97146</name>
</gene>
<dbReference type="EMBL" id="KB445802">
    <property type="protein sequence ID" value="EMD34540.1"/>
    <property type="molecule type" value="Genomic_DNA"/>
</dbReference>
<organism evidence="2 3">
    <name type="scientific">Ceriporiopsis subvermispora (strain B)</name>
    <name type="common">White-rot fungus</name>
    <name type="synonym">Gelatoporia subvermispora</name>
    <dbReference type="NCBI Taxonomy" id="914234"/>
    <lineage>
        <taxon>Eukaryota</taxon>
        <taxon>Fungi</taxon>
        <taxon>Dikarya</taxon>
        <taxon>Basidiomycota</taxon>
        <taxon>Agaricomycotina</taxon>
        <taxon>Agaricomycetes</taxon>
        <taxon>Polyporales</taxon>
        <taxon>Gelatoporiaceae</taxon>
        <taxon>Gelatoporia</taxon>
    </lineage>
</organism>
<feature type="compositionally biased region" description="Basic residues" evidence="1">
    <location>
        <begin position="135"/>
        <end position="149"/>
    </location>
</feature>
<feature type="compositionally biased region" description="Pro residues" evidence="1">
    <location>
        <begin position="195"/>
        <end position="206"/>
    </location>
</feature>
<evidence type="ECO:0000313" key="2">
    <source>
        <dbReference type="EMBL" id="EMD34540.1"/>
    </source>
</evidence>
<protein>
    <submittedName>
        <fullName evidence="2">Uncharacterized protein</fullName>
    </submittedName>
</protein>
<feature type="compositionally biased region" description="Basic and acidic residues" evidence="1">
    <location>
        <begin position="18"/>
        <end position="27"/>
    </location>
</feature>
<dbReference type="AlphaFoldDB" id="M2QQT8"/>
<dbReference type="Proteomes" id="UP000016930">
    <property type="component" value="Unassembled WGS sequence"/>
</dbReference>